<evidence type="ECO:0000256" key="4">
    <source>
        <dbReference type="ARBA" id="ARBA00022737"/>
    </source>
</evidence>
<dbReference type="EMBL" id="LFWA01000007">
    <property type="protein sequence ID" value="KTW30420.1"/>
    <property type="molecule type" value="Genomic_DNA"/>
</dbReference>
<keyword evidence="2" id="KW-0698">rRNA processing</keyword>
<gene>
    <name evidence="8" type="ORF">T551_01703</name>
</gene>
<evidence type="ECO:0000313" key="8">
    <source>
        <dbReference type="EMBL" id="KTW30420.1"/>
    </source>
</evidence>
<reference evidence="9" key="1">
    <citation type="journal article" date="2016" name="Nat. Commun.">
        <title>Genome analysis of three Pneumocystis species reveals adaptation mechanisms to life exclusively in mammalian hosts.</title>
        <authorList>
            <person name="Ma L."/>
            <person name="Chen Z."/>
            <person name="Huang D.W."/>
            <person name="Kutty G."/>
            <person name="Ishihara M."/>
            <person name="Wang H."/>
            <person name="Abouelleil A."/>
            <person name="Bishop L."/>
            <person name="Davey E."/>
            <person name="Deng R."/>
            <person name="Deng X."/>
            <person name="Fan L."/>
            <person name="Fantoni G."/>
            <person name="Fitzgerald M."/>
            <person name="Gogineni E."/>
            <person name="Goldberg J.M."/>
            <person name="Handley G."/>
            <person name="Hu X."/>
            <person name="Huber C."/>
            <person name="Jiao X."/>
            <person name="Jones K."/>
            <person name="Levin J.Z."/>
            <person name="Liu Y."/>
            <person name="Macdonald P."/>
            <person name="Melnikov A."/>
            <person name="Raley C."/>
            <person name="Sassi M."/>
            <person name="Sherman B.T."/>
            <person name="Song X."/>
            <person name="Sykes S."/>
            <person name="Tran B."/>
            <person name="Walsh L."/>
            <person name="Xia Y."/>
            <person name="Yang J."/>
            <person name="Young S."/>
            <person name="Zeng Q."/>
            <person name="Zheng X."/>
            <person name="Stephens R."/>
            <person name="Nusbaum C."/>
            <person name="Birren B.W."/>
            <person name="Azadi P."/>
            <person name="Lempicki R.A."/>
            <person name="Cuomo C.A."/>
            <person name="Kovacs J.A."/>
        </authorList>
    </citation>
    <scope>NUCLEOTIDE SEQUENCE [LARGE SCALE GENOMIC DNA]</scope>
    <source>
        <strain evidence="9">RU7</strain>
    </source>
</reference>
<comment type="caution">
    <text evidence="8">The sequence shown here is derived from an EMBL/GenBank/DDBJ whole genome shotgun (WGS) entry which is preliminary data.</text>
</comment>
<dbReference type="PANTHER" id="PTHR18359:SF0">
    <property type="entry name" value="U3 SMALL NUCLEOLAR RNA-ASSOCIATED PROTEIN 18 HOMOLOG"/>
    <property type="match status" value="1"/>
</dbReference>
<evidence type="ECO:0000256" key="2">
    <source>
        <dbReference type="ARBA" id="ARBA00022552"/>
    </source>
</evidence>
<accession>A0A0W4ZPW8</accession>
<keyword evidence="3 7" id="KW-0853">WD repeat</keyword>
<comment type="similarity">
    <text evidence="6">Belongs to the WD repeat UTP18 family.</text>
</comment>
<evidence type="ECO:0000256" key="5">
    <source>
        <dbReference type="ARBA" id="ARBA00023242"/>
    </source>
</evidence>
<dbReference type="Gene3D" id="2.130.10.10">
    <property type="entry name" value="YVTN repeat-like/Quinoprotein amine dehydrogenase"/>
    <property type="match status" value="1"/>
</dbReference>
<feature type="repeat" description="WD" evidence="7">
    <location>
        <begin position="289"/>
        <end position="330"/>
    </location>
</feature>
<evidence type="ECO:0000256" key="6">
    <source>
        <dbReference type="ARBA" id="ARBA00025767"/>
    </source>
</evidence>
<comment type="subcellular location">
    <subcellularLocation>
        <location evidence="1">Nucleus</location>
        <location evidence="1">Nucleolus</location>
    </subcellularLocation>
</comment>
<dbReference type="InterPro" id="IPR015943">
    <property type="entry name" value="WD40/YVTN_repeat-like_dom_sf"/>
</dbReference>
<evidence type="ECO:0000313" key="9">
    <source>
        <dbReference type="Proteomes" id="UP000053447"/>
    </source>
</evidence>
<dbReference type="InterPro" id="IPR045161">
    <property type="entry name" value="Utp18"/>
</dbReference>
<protein>
    <submittedName>
        <fullName evidence="8">Uncharacterized protein</fullName>
    </submittedName>
</protein>
<dbReference type="PANTHER" id="PTHR18359">
    <property type="entry name" value="WD-REPEAT PROTEIN-RELATED"/>
    <property type="match status" value="1"/>
</dbReference>
<dbReference type="Pfam" id="PF00400">
    <property type="entry name" value="WD40"/>
    <property type="match status" value="2"/>
</dbReference>
<dbReference type="Proteomes" id="UP000053447">
    <property type="component" value="Unassembled WGS sequence"/>
</dbReference>
<dbReference type="GO" id="GO:0034388">
    <property type="term" value="C:Pwp2p-containing subcomplex of 90S preribosome"/>
    <property type="evidence" value="ECO:0007669"/>
    <property type="project" value="EnsemblFungi"/>
</dbReference>
<dbReference type="AlphaFoldDB" id="A0A0W4ZPW8"/>
<dbReference type="GO" id="GO:0000472">
    <property type="term" value="P:endonucleolytic cleavage to generate mature 5'-end of SSU-rRNA from (SSU-rRNA, 5.8S rRNA, LSU-rRNA)"/>
    <property type="evidence" value="ECO:0007669"/>
    <property type="project" value="EnsemblFungi"/>
</dbReference>
<dbReference type="STRING" id="1408657.A0A0W4ZPW8"/>
<dbReference type="VEuPathDB" id="FungiDB:T551_01703"/>
<dbReference type="RefSeq" id="XP_018229711.1">
    <property type="nucleotide sequence ID" value="XM_018373966.1"/>
</dbReference>
<proteinExistence type="inferred from homology"/>
<dbReference type="InterPro" id="IPR001680">
    <property type="entry name" value="WD40_rpt"/>
</dbReference>
<name>A0A0W4ZPW8_PNEJ7</name>
<dbReference type="GeneID" id="28940221"/>
<dbReference type="eggNOG" id="KOG2055">
    <property type="taxonomic scope" value="Eukaryota"/>
</dbReference>
<keyword evidence="9" id="KW-1185">Reference proteome</keyword>
<keyword evidence="5" id="KW-0539">Nucleus</keyword>
<dbReference type="SMART" id="SM00320">
    <property type="entry name" value="WD40"/>
    <property type="match status" value="6"/>
</dbReference>
<dbReference type="InterPro" id="IPR036322">
    <property type="entry name" value="WD40_repeat_dom_sf"/>
</dbReference>
<dbReference type="OrthoDB" id="1935146at2759"/>
<evidence type="ECO:0000256" key="3">
    <source>
        <dbReference type="ARBA" id="ARBA00022574"/>
    </source>
</evidence>
<evidence type="ECO:0000256" key="1">
    <source>
        <dbReference type="ARBA" id="ARBA00004604"/>
    </source>
</evidence>
<organism evidence="8 9">
    <name type="scientific">Pneumocystis jirovecii (strain RU7)</name>
    <name type="common">Human pneumocystis pneumonia agent</name>
    <dbReference type="NCBI Taxonomy" id="1408657"/>
    <lineage>
        <taxon>Eukaryota</taxon>
        <taxon>Fungi</taxon>
        <taxon>Dikarya</taxon>
        <taxon>Ascomycota</taxon>
        <taxon>Taphrinomycotina</taxon>
        <taxon>Pneumocystomycetes</taxon>
        <taxon>Pneumocystaceae</taxon>
        <taxon>Pneumocystis</taxon>
    </lineage>
</organism>
<dbReference type="GO" id="GO:0032040">
    <property type="term" value="C:small-subunit processome"/>
    <property type="evidence" value="ECO:0007669"/>
    <property type="project" value="EnsemblFungi"/>
</dbReference>
<dbReference type="SUPFAM" id="SSF50978">
    <property type="entry name" value="WD40 repeat-like"/>
    <property type="match status" value="1"/>
</dbReference>
<sequence length="555" mass="63186">MGRKSKNIKVVHKNHQCEKDSEIISSDLRSNINEKDEEEKILEAKVFGDINPFNDELKNALTETYDFHDSICLNSEAVDFSLLQDHELFYVDTSVDQKKCDYSLSKSFALNVVDKGFAWEDSDDERLVISLTSMGRLRKLRRSETDDTINGKEYCMRLREQLFERVNPVPDWAVSKFLNDQDLKQDEDSNYGISEDSGFVDDVSIFDKSLKSLLMSSEGYVRKTTSSTLPPTTINIKRLRDANFCSPSESAILSLSFHSFYPLLLSGGYDRILRIFHIDGDVNPLVSSLYLRSSSIETAVFHPNDNKIMVGGRRKYFYIWDLESGDIRKVSRTYGHDDTFVTMEKFSLSPCGRFIGIIGNKGWFNVLSSRTGQWITGFKIEGDISSISWFKSGKEICIANRNGEIWEWDIMSQKVLSRWNDNNNVCTTKISLGGFDDRWFAVGSNTGVVNVYDRRGLFGESSKPYLYKTLDHLTTSINTLEFSPDGQILAMASREKSDFLRLIHFPTGSAYRNWPTASTPLGRISAVKFSPPGSEITIGNETGKIGLWRFAYYYS</sequence>
<dbReference type="GO" id="GO:0000447">
    <property type="term" value="P:endonucleolytic cleavage in ITS1 to separate SSU-rRNA from 5.8S rRNA and LSU-rRNA from tricistronic rRNA transcript (SSU-rRNA, 5.8S rRNA, LSU-rRNA)"/>
    <property type="evidence" value="ECO:0007669"/>
    <property type="project" value="EnsemblFungi"/>
</dbReference>
<dbReference type="GO" id="GO:0000292">
    <property type="term" value="P:RNA fragment catabolic process"/>
    <property type="evidence" value="ECO:0007669"/>
    <property type="project" value="EnsemblFungi"/>
</dbReference>
<dbReference type="PROSITE" id="PS50082">
    <property type="entry name" value="WD_REPEATS_2"/>
    <property type="match status" value="1"/>
</dbReference>
<dbReference type="GO" id="GO:0000480">
    <property type="term" value="P:endonucleolytic cleavage in 5'-ETS of tricistronic rRNA transcript (SSU-rRNA, 5.8S rRNA, LSU-rRNA)"/>
    <property type="evidence" value="ECO:0007669"/>
    <property type="project" value="EnsemblFungi"/>
</dbReference>
<evidence type="ECO:0000256" key="7">
    <source>
        <dbReference type="PROSITE-ProRule" id="PRU00221"/>
    </source>
</evidence>
<keyword evidence="4" id="KW-0677">Repeat</keyword>